<name>A0ABU2MU54_9ACTN</name>
<organism evidence="4 5">
    <name type="scientific">Streptomyces litchfieldiae</name>
    <dbReference type="NCBI Taxonomy" id="3075543"/>
    <lineage>
        <taxon>Bacteria</taxon>
        <taxon>Bacillati</taxon>
        <taxon>Actinomycetota</taxon>
        <taxon>Actinomycetes</taxon>
        <taxon>Kitasatosporales</taxon>
        <taxon>Streptomycetaceae</taxon>
        <taxon>Streptomyces</taxon>
    </lineage>
</organism>
<evidence type="ECO:0000256" key="1">
    <source>
        <dbReference type="SAM" id="MobiDB-lite"/>
    </source>
</evidence>
<keyword evidence="2" id="KW-0472">Membrane</keyword>
<dbReference type="InterPro" id="IPR048202">
    <property type="entry name" value="SCO1860-like"/>
</dbReference>
<accession>A0ABU2MU54</accession>
<evidence type="ECO:0000313" key="4">
    <source>
        <dbReference type="EMBL" id="MDT0344848.1"/>
    </source>
</evidence>
<sequence length="300" mass="28816">MNNPACRRSAAALLAATALLAPAVPAAADEGGSGGEGTASAAVLRAGLDVSLLNDGVRLPLAASLNEVTAPAGGGSADETLLTATLDGVDEGRPFEMLSAEVASATATTDAGGATAEASLANARVHLPGLPLLSLIELDAVSARATCVPGEEPTAETVMPAAITALGQEVDLTSAGTTTLTAPGVGEVVLELSSQETGDGTAAATALELSVSVNPLDLNVAEVTGTVTLASASCGTPAGGADEEAPAGTRPQTSGEEPDLAETGGGSSTPYVVGGGLGLLMAGAAAVLVARRRAAASGRG</sequence>
<keyword evidence="3" id="KW-0732">Signal</keyword>
<reference evidence="5" key="1">
    <citation type="submission" date="2023-07" db="EMBL/GenBank/DDBJ databases">
        <title>30 novel species of actinomycetes from the DSMZ collection.</title>
        <authorList>
            <person name="Nouioui I."/>
        </authorList>
    </citation>
    <scope>NUCLEOTIDE SEQUENCE [LARGE SCALE GENOMIC DNA]</scope>
    <source>
        <strain evidence="5">DSM 44938</strain>
    </source>
</reference>
<feature type="signal peptide" evidence="3">
    <location>
        <begin position="1"/>
        <end position="28"/>
    </location>
</feature>
<evidence type="ECO:0000256" key="2">
    <source>
        <dbReference type="SAM" id="Phobius"/>
    </source>
</evidence>
<evidence type="ECO:0000256" key="3">
    <source>
        <dbReference type="SAM" id="SignalP"/>
    </source>
</evidence>
<comment type="caution">
    <text evidence="4">The sequence shown here is derived from an EMBL/GenBank/DDBJ whole genome shotgun (WGS) entry which is preliminary data.</text>
</comment>
<evidence type="ECO:0000313" key="5">
    <source>
        <dbReference type="Proteomes" id="UP001183246"/>
    </source>
</evidence>
<proteinExistence type="predicted"/>
<dbReference type="NCBIfam" id="NF041527">
    <property type="entry name" value="SCO1860_LAETG"/>
    <property type="match status" value="1"/>
</dbReference>
<dbReference type="NCBIfam" id="TIGR01167">
    <property type="entry name" value="LPXTG_anchor"/>
    <property type="match status" value="1"/>
</dbReference>
<dbReference type="EMBL" id="JAVREL010000011">
    <property type="protein sequence ID" value="MDT0344848.1"/>
    <property type="molecule type" value="Genomic_DNA"/>
</dbReference>
<keyword evidence="2" id="KW-0812">Transmembrane</keyword>
<dbReference type="Proteomes" id="UP001183246">
    <property type="component" value="Unassembled WGS sequence"/>
</dbReference>
<protein>
    <submittedName>
        <fullName evidence="4">SCO1860 family LAETG-anchored protein</fullName>
    </submittedName>
</protein>
<feature type="region of interest" description="Disordered" evidence="1">
    <location>
        <begin position="234"/>
        <end position="268"/>
    </location>
</feature>
<gene>
    <name evidence="4" type="ORF">RM590_19855</name>
</gene>
<feature type="chain" id="PRO_5046865080" evidence="3">
    <location>
        <begin position="29"/>
        <end position="300"/>
    </location>
</feature>
<dbReference type="NCBIfam" id="NF041528">
    <property type="entry name" value="strep_LAETG"/>
    <property type="match status" value="1"/>
</dbReference>
<feature type="transmembrane region" description="Helical" evidence="2">
    <location>
        <begin position="271"/>
        <end position="290"/>
    </location>
</feature>
<keyword evidence="5" id="KW-1185">Reference proteome</keyword>
<dbReference type="RefSeq" id="WP_311705972.1">
    <property type="nucleotide sequence ID" value="NZ_JAVREL010000011.1"/>
</dbReference>
<keyword evidence="2" id="KW-1133">Transmembrane helix</keyword>